<evidence type="ECO:0000256" key="3">
    <source>
        <dbReference type="PIRSR" id="PIRSR605511-2"/>
    </source>
</evidence>
<evidence type="ECO:0000259" key="4">
    <source>
        <dbReference type="Pfam" id="PF08450"/>
    </source>
</evidence>
<keyword evidence="3" id="KW-0479">Metal-binding</keyword>
<comment type="caution">
    <text evidence="5">The sequence shown here is derived from an EMBL/GenBank/DDBJ whole genome shotgun (WGS) entry which is preliminary data.</text>
</comment>
<dbReference type="EMBL" id="JADJIB010000004">
    <property type="protein sequence ID" value="MBK7274139.1"/>
    <property type="molecule type" value="Genomic_DNA"/>
</dbReference>
<evidence type="ECO:0000313" key="6">
    <source>
        <dbReference type="Proteomes" id="UP000726105"/>
    </source>
</evidence>
<dbReference type="GO" id="GO:0005509">
    <property type="term" value="F:calcium ion binding"/>
    <property type="evidence" value="ECO:0007669"/>
    <property type="project" value="TreeGrafter"/>
</dbReference>
<feature type="binding site" evidence="3">
    <location>
        <position position="126"/>
    </location>
    <ligand>
        <name>substrate</name>
    </ligand>
</feature>
<feature type="binding site" evidence="3">
    <location>
        <position position="154"/>
    </location>
    <ligand>
        <name>a divalent metal cation</name>
        <dbReference type="ChEBI" id="CHEBI:60240"/>
    </ligand>
</feature>
<evidence type="ECO:0000256" key="1">
    <source>
        <dbReference type="ARBA" id="ARBA00008853"/>
    </source>
</evidence>
<dbReference type="PRINTS" id="PR01790">
    <property type="entry name" value="SMP30FAMILY"/>
</dbReference>
<organism evidence="5 6">
    <name type="scientific">Candidatus Phosphoribacter hodrii</name>
    <dbReference type="NCBI Taxonomy" id="2953743"/>
    <lineage>
        <taxon>Bacteria</taxon>
        <taxon>Bacillati</taxon>
        <taxon>Actinomycetota</taxon>
        <taxon>Actinomycetes</taxon>
        <taxon>Micrococcales</taxon>
        <taxon>Dermatophilaceae</taxon>
        <taxon>Candidatus Phosphoribacter</taxon>
    </lineage>
</organism>
<sequence>MSRGSVMAGPWEALGPDRLELGEGARIFSGRLHYVDLLQGRVFATDARPGAAIEVLADLAWPVGAVAPDRDGHLIAAVDRGVARLTDGGVSAWLGMPFESAAHRLRVNDAVTDPHHRFWVGAMAWDATPGAGRLVTVHPDGTITAAVDGLTIPNGPAFSDDGRTMYLADSAKVTLFAFDVDHRSGELSRRRVFATLTDGSPDGMTVDSEGHLWVAVWGAACLHRYRPDGSLAEIIPVPARQPTSVALTSEPPYAAVVTTATYGLDPRDEDGRTLVAPVRVGGRPTPTFG</sequence>
<dbReference type="PANTHER" id="PTHR10907">
    <property type="entry name" value="REGUCALCIN"/>
    <property type="match status" value="1"/>
</dbReference>
<dbReference type="SUPFAM" id="SSF63829">
    <property type="entry name" value="Calcium-dependent phosphotriesterase"/>
    <property type="match status" value="1"/>
</dbReference>
<feature type="binding site" evidence="3">
    <location>
        <position position="23"/>
    </location>
    <ligand>
        <name>a divalent metal cation</name>
        <dbReference type="ChEBI" id="CHEBI:60240"/>
    </ligand>
</feature>
<accession>A0A935IL66</accession>
<comment type="cofactor">
    <cofactor evidence="3">
        <name>Zn(2+)</name>
        <dbReference type="ChEBI" id="CHEBI:29105"/>
    </cofactor>
    <text evidence="3">Binds 1 divalent metal cation per subunit.</text>
</comment>
<keyword evidence="3" id="KW-0862">Zinc</keyword>
<feature type="binding site" evidence="3">
    <location>
        <position position="108"/>
    </location>
    <ligand>
        <name>substrate</name>
    </ligand>
</feature>
<feature type="active site" description="Proton donor/acceptor" evidence="2">
    <location>
        <position position="202"/>
    </location>
</feature>
<dbReference type="InterPro" id="IPR013658">
    <property type="entry name" value="SGL"/>
</dbReference>
<dbReference type="GO" id="GO:0019853">
    <property type="term" value="P:L-ascorbic acid biosynthetic process"/>
    <property type="evidence" value="ECO:0007669"/>
    <property type="project" value="TreeGrafter"/>
</dbReference>
<feature type="domain" description="SMP-30/Gluconolactonase/LRE-like region" evidence="4">
    <location>
        <begin position="21"/>
        <end position="260"/>
    </location>
</feature>
<gene>
    <name evidence="5" type="ORF">IPI13_13530</name>
</gene>
<proteinExistence type="inferred from homology"/>
<dbReference type="Proteomes" id="UP000726105">
    <property type="component" value="Unassembled WGS sequence"/>
</dbReference>
<dbReference type="PANTHER" id="PTHR10907:SF47">
    <property type="entry name" value="REGUCALCIN"/>
    <property type="match status" value="1"/>
</dbReference>
<comment type="similarity">
    <text evidence="1">Belongs to the SMP-30/CGR1 family.</text>
</comment>
<dbReference type="GO" id="GO:0004341">
    <property type="term" value="F:gluconolactonase activity"/>
    <property type="evidence" value="ECO:0007669"/>
    <property type="project" value="TreeGrafter"/>
</dbReference>
<dbReference type="InterPro" id="IPR005511">
    <property type="entry name" value="SMP-30"/>
</dbReference>
<feature type="binding site" evidence="3">
    <location>
        <position position="202"/>
    </location>
    <ligand>
        <name>a divalent metal cation</name>
        <dbReference type="ChEBI" id="CHEBI:60240"/>
    </ligand>
</feature>
<feature type="binding site" evidence="3">
    <location>
        <position position="106"/>
    </location>
    <ligand>
        <name>substrate</name>
    </ligand>
</feature>
<evidence type="ECO:0000256" key="2">
    <source>
        <dbReference type="PIRSR" id="PIRSR605511-1"/>
    </source>
</evidence>
<dbReference type="Pfam" id="PF08450">
    <property type="entry name" value="SGL"/>
    <property type="match status" value="1"/>
</dbReference>
<reference evidence="5 6" key="1">
    <citation type="submission" date="2020-10" db="EMBL/GenBank/DDBJ databases">
        <title>Connecting structure to function with the recovery of over 1000 high-quality activated sludge metagenome-assembled genomes encoding full-length rRNA genes using long-read sequencing.</title>
        <authorList>
            <person name="Singleton C.M."/>
            <person name="Petriglieri F."/>
            <person name="Kristensen J.M."/>
            <person name="Kirkegaard R.H."/>
            <person name="Michaelsen T.Y."/>
            <person name="Andersen M.H."/>
            <person name="Karst S.M."/>
            <person name="Dueholm M.S."/>
            <person name="Nielsen P.H."/>
            <person name="Albertsen M."/>
        </authorList>
    </citation>
    <scope>NUCLEOTIDE SEQUENCE [LARGE SCALE GENOMIC DNA]</scope>
    <source>
        <strain evidence="5">Ega_18-Q3-R5-49_MAXAC.001</strain>
    </source>
</reference>
<dbReference type="AlphaFoldDB" id="A0A935IL66"/>
<protein>
    <submittedName>
        <fullName evidence="5">SMP-30/gluconolactonase/LRE family protein</fullName>
    </submittedName>
</protein>
<dbReference type="Gene3D" id="2.120.10.30">
    <property type="entry name" value="TolB, C-terminal domain"/>
    <property type="match status" value="1"/>
</dbReference>
<dbReference type="InterPro" id="IPR011042">
    <property type="entry name" value="6-blade_b-propeller_TolB-like"/>
</dbReference>
<evidence type="ECO:0000313" key="5">
    <source>
        <dbReference type="EMBL" id="MBK7274139.1"/>
    </source>
</evidence>
<name>A0A935IL66_9MICO</name>